<dbReference type="AlphaFoldDB" id="A0A183BLS3"/>
<sequence>MSLYTGTQSAGLTVGRSFANRCNDDRLGGNRLLLVGKRELTTIHLDQLQDSPSTVLLKKLFPLSLDTQDAKQHVYCPFTNSLKFRELKGMKKVEKDMKQSKDDLKA</sequence>
<dbReference type="WBParaSite" id="GPLIN_000155800">
    <property type="protein sequence ID" value="GPLIN_000155800"/>
    <property type="gene ID" value="GPLIN_000155800"/>
</dbReference>
<evidence type="ECO:0000313" key="2">
    <source>
        <dbReference type="WBParaSite" id="GPLIN_000155800"/>
    </source>
</evidence>
<protein>
    <submittedName>
        <fullName evidence="2">Uncharacterized protein</fullName>
    </submittedName>
</protein>
<evidence type="ECO:0000313" key="1">
    <source>
        <dbReference type="Proteomes" id="UP000050741"/>
    </source>
</evidence>
<keyword evidence="1" id="KW-1185">Reference proteome</keyword>
<dbReference type="Proteomes" id="UP000050741">
    <property type="component" value="Unassembled WGS sequence"/>
</dbReference>
<name>A0A183BLS3_GLOPA</name>
<accession>A0A183BLS3</accession>
<proteinExistence type="predicted"/>
<organism evidence="1 2">
    <name type="scientific">Globodera pallida</name>
    <name type="common">Potato cyst nematode worm</name>
    <name type="synonym">Heterodera pallida</name>
    <dbReference type="NCBI Taxonomy" id="36090"/>
    <lineage>
        <taxon>Eukaryota</taxon>
        <taxon>Metazoa</taxon>
        <taxon>Ecdysozoa</taxon>
        <taxon>Nematoda</taxon>
        <taxon>Chromadorea</taxon>
        <taxon>Rhabditida</taxon>
        <taxon>Tylenchina</taxon>
        <taxon>Tylenchomorpha</taxon>
        <taxon>Tylenchoidea</taxon>
        <taxon>Heteroderidae</taxon>
        <taxon>Heteroderinae</taxon>
        <taxon>Globodera</taxon>
    </lineage>
</organism>
<reference evidence="2" key="2">
    <citation type="submission" date="2016-06" db="UniProtKB">
        <authorList>
            <consortium name="WormBaseParasite"/>
        </authorList>
    </citation>
    <scope>IDENTIFICATION</scope>
</reference>
<reference evidence="1" key="1">
    <citation type="submission" date="2014-05" db="EMBL/GenBank/DDBJ databases">
        <title>The genome and life-stage specific transcriptomes of Globodera pallida elucidate key aspects of plant parasitism by a cyst nematode.</title>
        <authorList>
            <person name="Cotton J.A."/>
            <person name="Lilley C.J."/>
            <person name="Jones L.M."/>
            <person name="Kikuchi T."/>
            <person name="Reid A.J."/>
            <person name="Thorpe P."/>
            <person name="Tsai I.J."/>
            <person name="Beasley H."/>
            <person name="Blok V."/>
            <person name="Cock P.J.A."/>
            <person name="Van den Akker S.E."/>
            <person name="Holroyd N."/>
            <person name="Hunt M."/>
            <person name="Mantelin S."/>
            <person name="Naghra H."/>
            <person name="Pain A."/>
            <person name="Palomares-Rius J.E."/>
            <person name="Zarowiecki M."/>
            <person name="Berriman M."/>
            <person name="Jones J.T."/>
            <person name="Urwin P.E."/>
        </authorList>
    </citation>
    <scope>NUCLEOTIDE SEQUENCE [LARGE SCALE GENOMIC DNA]</scope>
    <source>
        <strain evidence="1">Lindley</strain>
    </source>
</reference>